<organism evidence="1 2">
    <name type="scientific">Trema orientale</name>
    <name type="common">Charcoal tree</name>
    <name type="synonym">Celtis orientalis</name>
    <dbReference type="NCBI Taxonomy" id="63057"/>
    <lineage>
        <taxon>Eukaryota</taxon>
        <taxon>Viridiplantae</taxon>
        <taxon>Streptophyta</taxon>
        <taxon>Embryophyta</taxon>
        <taxon>Tracheophyta</taxon>
        <taxon>Spermatophyta</taxon>
        <taxon>Magnoliopsida</taxon>
        <taxon>eudicotyledons</taxon>
        <taxon>Gunneridae</taxon>
        <taxon>Pentapetalae</taxon>
        <taxon>rosids</taxon>
        <taxon>fabids</taxon>
        <taxon>Rosales</taxon>
        <taxon>Cannabaceae</taxon>
        <taxon>Trema</taxon>
    </lineage>
</organism>
<gene>
    <name evidence="1" type="ORF">TorRG33x02_027970</name>
</gene>
<sequence>MTTTVTFLDKNRVGIGPEDLKLTILALKPLEYSLLTFLKPKDLQVFPDSSRGLHSDPKTVPIGPNRKFFDILLRHESEIANDVHNLMVSIHGDYDPTSLIGDPPTHLSSRLTRPTSLNDCLAFSRSP</sequence>
<dbReference type="EMBL" id="JXTC01000008">
    <property type="protein sequence ID" value="POO01490.1"/>
    <property type="molecule type" value="Genomic_DNA"/>
</dbReference>
<reference evidence="2" key="1">
    <citation type="submission" date="2016-06" db="EMBL/GenBank/DDBJ databases">
        <title>Parallel loss of symbiosis genes in relatives of nitrogen-fixing non-legume Parasponia.</title>
        <authorList>
            <person name="Van Velzen R."/>
            <person name="Holmer R."/>
            <person name="Bu F."/>
            <person name="Rutten L."/>
            <person name="Van Zeijl A."/>
            <person name="Liu W."/>
            <person name="Santuari L."/>
            <person name="Cao Q."/>
            <person name="Sharma T."/>
            <person name="Shen D."/>
            <person name="Roswanjaya Y."/>
            <person name="Wardhani T."/>
            <person name="Kalhor M.S."/>
            <person name="Jansen J."/>
            <person name="Van den Hoogen J."/>
            <person name="Gungor B."/>
            <person name="Hartog M."/>
            <person name="Hontelez J."/>
            <person name="Verver J."/>
            <person name="Yang W.-C."/>
            <person name="Schijlen E."/>
            <person name="Repin R."/>
            <person name="Schilthuizen M."/>
            <person name="Schranz E."/>
            <person name="Heidstra R."/>
            <person name="Miyata K."/>
            <person name="Fedorova E."/>
            <person name="Kohlen W."/>
            <person name="Bisseling T."/>
            <person name="Smit S."/>
            <person name="Geurts R."/>
        </authorList>
    </citation>
    <scope>NUCLEOTIDE SEQUENCE [LARGE SCALE GENOMIC DNA]</scope>
    <source>
        <strain evidence="2">cv. RG33-2</strain>
    </source>
</reference>
<dbReference type="InParanoid" id="A0A2P5FUM0"/>
<evidence type="ECO:0000313" key="1">
    <source>
        <dbReference type="EMBL" id="POO01490.1"/>
    </source>
</evidence>
<accession>A0A2P5FUM0</accession>
<dbReference type="AlphaFoldDB" id="A0A2P5FUM0"/>
<name>A0A2P5FUM0_TREOI</name>
<dbReference type="Proteomes" id="UP000237000">
    <property type="component" value="Unassembled WGS sequence"/>
</dbReference>
<protein>
    <submittedName>
        <fullName evidence="1">Uncharacterized protein</fullName>
    </submittedName>
</protein>
<evidence type="ECO:0000313" key="2">
    <source>
        <dbReference type="Proteomes" id="UP000237000"/>
    </source>
</evidence>
<proteinExistence type="predicted"/>
<comment type="caution">
    <text evidence="1">The sequence shown here is derived from an EMBL/GenBank/DDBJ whole genome shotgun (WGS) entry which is preliminary data.</text>
</comment>
<keyword evidence="2" id="KW-1185">Reference proteome</keyword>